<evidence type="ECO:0000313" key="2">
    <source>
        <dbReference type="EMBL" id="CAE6803900.1"/>
    </source>
</evidence>
<proteinExistence type="predicted"/>
<dbReference type="Proteomes" id="UP000835242">
    <property type="component" value="Chromosome"/>
</dbReference>
<keyword evidence="1" id="KW-1133">Transmembrane helix</keyword>
<dbReference type="EMBL" id="HG992337">
    <property type="protein sequence ID" value="CAE6803928.1"/>
    <property type="molecule type" value="Genomic_DNA"/>
</dbReference>
<evidence type="ECO:0000256" key="1">
    <source>
        <dbReference type="SAM" id="Phobius"/>
    </source>
</evidence>
<evidence type="ECO:0000313" key="3">
    <source>
        <dbReference type="Proteomes" id="UP000835242"/>
    </source>
</evidence>
<dbReference type="RefSeq" id="WP_126962663.1">
    <property type="nucleotide sequence ID" value="NZ_HG992337.1"/>
</dbReference>
<protein>
    <submittedName>
        <fullName evidence="2">Uncharacterized protein</fullName>
    </submittedName>
</protein>
<name>A0AAU9I279_9XANT</name>
<organism evidence="2 3">
    <name type="scientific">Xanthomonas arboricola</name>
    <dbReference type="NCBI Taxonomy" id="56448"/>
    <lineage>
        <taxon>Bacteria</taxon>
        <taxon>Pseudomonadati</taxon>
        <taxon>Pseudomonadota</taxon>
        <taxon>Gammaproteobacteria</taxon>
        <taxon>Lysobacterales</taxon>
        <taxon>Lysobacteraceae</taxon>
        <taxon>Xanthomonas</taxon>
    </lineage>
</organism>
<reference evidence="2 3" key="1">
    <citation type="submission" date="2021-02" db="EMBL/GenBank/DDBJ databases">
        <authorList>
            <person name="Pothier F. J."/>
        </authorList>
    </citation>
    <scope>NUCLEOTIDE SEQUENCE [LARGE SCALE GENOMIC DNA]</scope>
    <source>
        <strain evidence="2 3">1314c</strain>
    </source>
</reference>
<keyword evidence="1" id="KW-0472">Membrane</keyword>
<gene>
    <name evidence="2" type="ORF">XA1314C_29330</name>
</gene>
<dbReference type="EMBL" id="HG992337">
    <property type="protein sequence ID" value="CAE6803900.1"/>
    <property type="molecule type" value="Genomic_DNA"/>
</dbReference>
<dbReference type="AlphaFoldDB" id="A0AAU9I279"/>
<accession>A0AAU9I279</accession>
<feature type="transmembrane region" description="Helical" evidence="1">
    <location>
        <begin position="47"/>
        <end position="67"/>
    </location>
</feature>
<sequence>MYYDTQGVSASAAGRIGRHFNLTPSALGWNRAASLNMTPSLAGTSKAIHTVASAYLPLVAVIVCPYLEPQR</sequence>
<keyword evidence="1" id="KW-0812">Transmembrane</keyword>